<proteinExistence type="predicted"/>
<dbReference type="SUPFAM" id="SSF81383">
    <property type="entry name" value="F-box domain"/>
    <property type="match status" value="1"/>
</dbReference>
<dbReference type="PROSITE" id="PS50181">
    <property type="entry name" value="FBOX"/>
    <property type="match status" value="1"/>
</dbReference>
<dbReference type="InterPro" id="IPR036047">
    <property type="entry name" value="F-box-like_dom_sf"/>
</dbReference>
<comment type="caution">
    <text evidence="1">The sequence shown here is derived from an EMBL/GenBank/DDBJ whole genome shotgun (WGS) entry which is preliminary data.</text>
</comment>
<dbReference type="AlphaFoldDB" id="A0A6A4J717"/>
<evidence type="ECO:0000313" key="1">
    <source>
        <dbReference type="EMBL" id="KAF6201761.1"/>
    </source>
</evidence>
<evidence type="ECO:0000313" key="2">
    <source>
        <dbReference type="Proteomes" id="UP000466442"/>
    </source>
</evidence>
<reference evidence="1" key="1">
    <citation type="journal article" date="2021" name="Mol. Ecol. Resour.">
        <title>Apolygus lucorum genome provides insights into omnivorousness and mesophyll feeding.</title>
        <authorList>
            <person name="Liu Y."/>
            <person name="Liu H."/>
            <person name="Wang H."/>
            <person name="Huang T."/>
            <person name="Liu B."/>
            <person name="Yang B."/>
            <person name="Yin L."/>
            <person name="Li B."/>
            <person name="Zhang Y."/>
            <person name="Zhang S."/>
            <person name="Jiang F."/>
            <person name="Zhang X."/>
            <person name="Ren Y."/>
            <person name="Wang B."/>
            <person name="Wang S."/>
            <person name="Lu Y."/>
            <person name="Wu K."/>
            <person name="Fan W."/>
            <person name="Wang G."/>
        </authorList>
    </citation>
    <scope>NUCLEOTIDE SEQUENCE</scope>
    <source>
        <strain evidence="1">12Hb</strain>
    </source>
</reference>
<organism evidence="1 2">
    <name type="scientific">Apolygus lucorum</name>
    <name type="common">Small green plant bug</name>
    <name type="synonym">Lygocoris lucorum</name>
    <dbReference type="NCBI Taxonomy" id="248454"/>
    <lineage>
        <taxon>Eukaryota</taxon>
        <taxon>Metazoa</taxon>
        <taxon>Ecdysozoa</taxon>
        <taxon>Arthropoda</taxon>
        <taxon>Hexapoda</taxon>
        <taxon>Insecta</taxon>
        <taxon>Pterygota</taxon>
        <taxon>Neoptera</taxon>
        <taxon>Paraneoptera</taxon>
        <taxon>Hemiptera</taxon>
        <taxon>Heteroptera</taxon>
        <taxon>Panheteroptera</taxon>
        <taxon>Cimicomorpha</taxon>
        <taxon>Miridae</taxon>
        <taxon>Mirini</taxon>
        <taxon>Apolygus</taxon>
    </lineage>
</organism>
<protein>
    <submittedName>
        <fullName evidence="1">Uncharacterized protein</fullName>
    </submittedName>
</protein>
<dbReference type="Pfam" id="PF00646">
    <property type="entry name" value="F-box"/>
    <property type="match status" value="1"/>
</dbReference>
<dbReference type="EMBL" id="WIXP02000012">
    <property type="protein sequence ID" value="KAF6201761.1"/>
    <property type="molecule type" value="Genomic_DNA"/>
</dbReference>
<sequence length="483" mass="55759">MSTENHLGLPEEVFEIILQRLDLEDVISCSSVCVGWRNAVNSNRIWEALCEKHVPQQRLKAQTKCKKILTSYEVRDTDNFSPICSWRQKYLDDVTLKRNWRNGCFLEDTIGDVIIPLHDFETDYEVLLEPSMARSSFTVYKIEDSPIMTDIIHFALQQPIPEFFKLSNNVLVVVQCTLLQVYVKDENKDLKLKLVALFDEDHLDATTIPDTPDLSNWYSNHVGLFPCDIYVRCDHNGEYFVGMFNEDTDFTRSSLHIWDLAGLTKIGEVTFPRVRSQETILDISFSLHHNVVHIILKLLFVDHGTPTNAVYSYDLDVCRYIGNVIRVKYVIPIILFTKTLACMTDAIGKKIFFFELANGNLLGTQETDSSIDYRTLQVFDDLLTFVEYNHGSDYFTKVTVYDLNQFSVKDKFQVPNCKSIHSIHIVMKDMMIIGTSMVLLIRDLKNGVILRSLHFMDFFPPDLSCSKMIAQKPEGELVLLHFW</sequence>
<keyword evidence="2" id="KW-1185">Reference proteome</keyword>
<dbReference type="SMART" id="SM00256">
    <property type="entry name" value="FBOX"/>
    <property type="match status" value="1"/>
</dbReference>
<dbReference type="InterPro" id="IPR001810">
    <property type="entry name" value="F-box_dom"/>
</dbReference>
<dbReference type="Gene3D" id="1.20.1280.50">
    <property type="match status" value="1"/>
</dbReference>
<dbReference type="Proteomes" id="UP000466442">
    <property type="component" value="Linkage Group LG12"/>
</dbReference>
<gene>
    <name evidence="1" type="ORF">GE061_004156</name>
</gene>
<dbReference type="OrthoDB" id="6574427at2759"/>
<name>A0A6A4J717_APOLU</name>
<accession>A0A6A4J717</accession>